<dbReference type="InterPro" id="IPR000700">
    <property type="entry name" value="PAS-assoc_C"/>
</dbReference>
<evidence type="ECO:0000313" key="5">
    <source>
        <dbReference type="EMBL" id="WND16549.1"/>
    </source>
</evidence>
<name>A0ABY9U2M3_STRVL</name>
<dbReference type="InterPro" id="IPR001932">
    <property type="entry name" value="PPM-type_phosphatase-like_dom"/>
</dbReference>
<dbReference type="Gene3D" id="3.30.450.20">
    <property type="entry name" value="PAS domain"/>
    <property type="match status" value="2"/>
</dbReference>
<dbReference type="InterPro" id="IPR029016">
    <property type="entry name" value="GAF-like_dom_sf"/>
</dbReference>
<keyword evidence="6" id="KW-1185">Reference proteome</keyword>
<dbReference type="SMART" id="SM00091">
    <property type="entry name" value="PAS"/>
    <property type="match status" value="2"/>
</dbReference>
<dbReference type="SUPFAM" id="SSF81606">
    <property type="entry name" value="PP2C-like"/>
    <property type="match status" value="1"/>
</dbReference>
<proteinExistence type="predicted"/>
<dbReference type="InterPro" id="IPR003594">
    <property type="entry name" value="HATPase_dom"/>
</dbReference>
<dbReference type="Pfam" id="PF08448">
    <property type="entry name" value="PAS_4"/>
    <property type="match status" value="1"/>
</dbReference>
<dbReference type="Gene3D" id="3.60.40.10">
    <property type="entry name" value="PPM-type phosphatase domain"/>
    <property type="match status" value="1"/>
</dbReference>
<dbReference type="EMBL" id="CP134213">
    <property type="protein sequence ID" value="WND16549.1"/>
    <property type="molecule type" value="Genomic_DNA"/>
</dbReference>
<dbReference type="InterPro" id="IPR013656">
    <property type="entry name" value="PAS_4"/>
</dbReference>
<evidence type="ECO:0000259" key="4">
    <source>
        <dbReference type="PROSITE" id="PS50113"/>
    </source>
</evidence>
<feature type="domain" description="PAS" evidence="3">
    <location>
        <begin position="20"/>
        <end position="56"/>
    </location>
</feature>
<evidence type="ECO:0000256" key="1">
    <source>
        <dbReference type="ARBA" id="ARBA00022801"/>
    </source>
</evidence>
<dbReference type="InterPro" id="IPR036890">
    <property type="entry name" value="HATPase_C_sf"/>
</dbReference>
<dbReference type="Pfam" id="PF01590">
    <property type="entry name" value="GAF"/>
    <property type="match status" value="1"/>
</dbReference>
<dbReference type="Gene3D" id="3.30.450.40">
    <property type="match status" value="1"/>
</dbReference>
<dbReference type="PANTHER" id="PTHR43156:SF2">
    <property type="entry name" value="STAGE II SPORULATION PROTEIN E"/>
    <property type="match status" value="1"/>
</dbReference>
<dbReference type="InterPro" id="IPR036457">
    <property type="entry name" value="PPM-type-like_dom_sf"/>
</dbReference>
<dbReference type="InterPro" id="IPR003018">
    <property type="entry name" value="GAF"/>
</dbReference>
<dbReference type="NCBIfam" id="TIGR00229">
    <property type="entry name" value="sensory_box"/>
    <property type="match status" value="1"/>
</dbReference>
<evidence type="ECO:0000259" key="3">
    <source>
        <dbReference type="PROSITE" id="PS50112"/>
    </source>
</evidence>
<dbReference type="SMART" id="SM00331">
    <property type="entry name" value="PP2C_SIG"/>
    <property type="match status" value="1"/>
</dbReference>
<dbReference type="CDD" id="cd00130">
    <property type="entry name" value="PAS"/>
    <property type="match status" value="2"/>
</dbReference>
<feature type="region of interest" description="Disordered" evidence="2">
    <location>
        <begin position="1"/>
        <end position="20"/>
    </location>
</feature>
<dbReference type="InterPro" id="IPR052016">
    <property type="entry name" value="Bact_Sigma-Reg"/>
</dbReference>
<dbReference type="SUPFAM" id="SSF55785">
    <property type="entry name" value="PYP-like sensor domain (PAS domain)"/>
    <property type="match status" value="2"/>
</dbReference>
<organism evidence="5 6">
    <name type="scientific">Streptomyces violaceus</name>
    <name type="common">Streptomyces venezuelae</name>
    <dbReference type="NCBI Taxonomy" id="1936"/>
    <lineage>
        <taxon>Bacteria</taxon>
        <taxon>Bacillati</taxon>
        <taxon>Actinomycetota</taxon>
        <taxon>Actinomycetes</taxon>
        <taxon>Kitasatosporales</taxon>
        <taxon>Streptomycetaceae</taxon>
        <taxon>Streptomyces</taxon>
    </lineage>
</organism>
<reference evidence="5 6" key="1">
    <citation type="submission" date="2023-09" db="EMBL/GenBank/DDBJ databases">
        <title>The genome sequence of Streptomyces anthocyanicus.</title>
        <authorList>
            <person name="Mo P."/>
        </authorList>
    </citation>
    <scope>NUCLEOTIDE SEQUENCE [LARGE SCALE GENOMIC DNA]</scope>
    <source>
        <strain evidence="5 6">JCM 4387</strain>
    </source>
</reference>
<dbReference type="InterPro" id="IPR000014">
    <property type="entry name" value="PAS"/>
</dbReference>
<sequence>MIGSPSARDDGPSGWSQERVDEAATARVVVDGHGVVTGWNEGARRLLGHRAPEVIGWNAAALLADPAPTEVLNSLTGLPRWSGTAKLLHRDGHRLTVGLLAHHRENGGDDWLLVSPVTRPSPTPEDDTFVRRSFAQAPSAMALYDIGLRLRWANADMERVMGLSEAEMRGLRVTEIVLDPESERTEEGMRAALETGRLQELGAALHLAGHERESVWSVSLVPVRDSEGRLEGVLLSAHDVTEQHLARQRLVLVNDASLRIGSTLDLPRTAQELADVAVPRFADFVTVDLLPAIEGGEDPPQGSPHDPVMLRRVASQSVLEGSPEAVVPHGTVAAYPEGSTAAECLAAGRPFIEHITPAALEDLDRTAPERAERMRRFGFHSVLAVPMRARGLTLGVATFSRHRRPKRFEQDDLLLGQEITARAAVCIDNARRYTRERDTSLALQSSLLPQRLPEQAALDVASRYLPASTRAGVGGDWFDVIPLSGARVALVVGDVVGHGIQASATMGRLRTAVRTLADVDLPPDELLTHLDDLVSHLAGGADTMALLDGDIGATCLYAVYDPVSRHCTVARAGHPEPVLVAPDGTVERLDVPAGLPLGLGGMPFESIELELAEGSLLVLYTDGLVDGRGRDTDEGTAALREVLRRPAPDLEATCDALLRTMLVDRPTDDVALLVARTRALDASHVATWPVPSDPAAVAEARKAACRQLSEWGVDDAVFVTELVVSELITNAIRYGRPPIELRLIYDRTLICEVSDGSTTAPHLRRARTFDEGGRGLLLVAQLTQGWGTRQTVNGKIIWAEQSLAAD</sequence>
<dbReference type="Gene3D" id="3.30.565.10">
    <property type="entry name" value="Histidine kinase-like ATPase, C-terminal domain"/>
    <property type="match status" value="1"/>
</dbReference>
<dbReference type="SUPFAM" id="SSF55781">
    <property type="entry name" value="GAF domain-like"/>
    <property type="match status" value="1"/>
</dbReference>
<dbReference type="CDD" id="cd16936">
    <property type="entry name" value="HATPase_RsbW-like"/>
    <property type="match status" value="1"/>
</dbReference>
<accession>A0ABY9U2M3</accession>
<dbReference type="Pfam" id="PF07228">
    <property type="entry name" value="SpoIIE"/>
    <property type="match status" value="1"/>
</dbReference>
<keyword evidence="1" id="KW-0378">Hydrolase</keyword>
<dbReference type="SMART" id="SM00065">
    <property type="entry name" value="GAF"/>
    <property type="match status" value="1"/>
</dbReference>
<evidence type="ECO:0000256" key="2">
    <source>
        <dbReference type="SAM" id="MobiDB-lite"/>
    </source>
</evidence>
<dbReference type="PROSITE" id="PS50113">
    <property type="entry name" value="PAC"/>
    <property type="match status" value="1"/>
</dbReference>
<feature type="domain" description="PAS" evidence="3">
    <location>
        <begin position="126"/>
        <end position="196"/>
    </location>
</feature>
<gene>
    <name evidence="5" type="ORF">RI060_03895</name>
</gene>
<dbReference type="SUPFAM" id="SSF55874">
    <property type="entry name" value="ATPase domain of HSP90 chaperone/DNA topoisomerase II/histidine kinase"/>
    <property type="match status" value="1"/>
</dbReference>
<dbReference type="Pfam" id="PF13426">
    <property type="entry name" value="PAS_9"/>
    <property type="match status" value="1"/>
</dbReference>
<dbReference type="Proteomes" id="UP001249394">
    <property type="component" value="Chromosome"/>
</dbReference>
<dbReference type="PROSITE" id="PS50112">
    <property type="entry name" value="PAS"/>
    <property type="match status" value="2"/>
</dbReference>
<dbReference type="PANTHER" id="PTHR43156">
    <property type="entry name" value="STAGE II SPORULATION PROTEIN E-RELATED"/>
    <property type="match status" value="1"/>
</dbReference>
<dbReference type="Pfam" id="PF13581">
    <property type="entry name" value="HATPase_c_2"/>
    <property type="match status" value="1"/>
</dbReference>
<evidence type="ECO:0000313" key="6">
    <source>
        <dbReference type="Proteomes" id="UP001249394"/>
    </source>
</evidence>
<dbReference type="InterPro" id="IPR035965">
    <property type="entry name" value="PAS-like_dom_sf"/>
</dbReference>
<protein>
    <submittedName>
        <fullName evidence="5">SpoIIE family protein phosphatase</fullName>
    </submittedName>
</protein>
<feature type="domain" description="PAC" evidence="4">
    <location>
        <begin position="201"/>
        <end position="252"/>
    </location>
</feature>